<feature type="region of interest" description="Disordered" evidence="1">
    <location>
        <begin position="138"/>
        <end position="175"/>
    </location>
</feature>
<organism evidence="2 3">
    <name type="scientific">Salvia divinorum</name>
    <name type="common">Maria pastora</name>
    <name type="synonym">Diviner's sage</name>
    <dbReference type="NCBI Taxonomy" id="28513"/>
    <lineage>
        <taxon>Eukaryota</taxon>
        <taxon>Viridiplantae</taxon>
        <taxon>Streptophyta</taxon>
        <taxon>Embryophyta</taxon>
        <taxon>Tracheophyta</taxon>
        <taxon>Spermatophyta</taxon>
        <taxon>Magnoliopsida</taxon>
        <taxon>eudicotyledons</taxon>
        <taxon>Gunneridae</taxon>
        <taxon>Pentapetalae</taxon>
        <taxon>asterids</taxon>
        <taxon>lamiids</taxon>
        <taxon>Lamiales</taxon>
        <taxon>Lamiaceae</taxon>
        <taxon>Nepetoideae</taxon>
        <taxon>Mentheae</taxon>
        <taxon>Salviinae</taxon>
        <taxon>Salvia</taxon>
        <taxon>Salvia subgen. Calosphace</taxon>
    </lineage>
</organism>
<evidence type="ECO:0000313" key="3">
    <source>
        <dbReference type="Proteomes" id="UP001567538"/>
    </source>
</evidence>
<dbReference type="AlphaFoldDB" id="A0ABD1HN07"/>
<gene>
    <name evidence="2" type="ORF">AAHA92_12159</name>
</gene>
<evidence type="ECO:0000313" key="2">
    <source>
        <dbReference type="EMBL" id="KAL1556554.1"/>
    </source>
</evidence>
<dbReference type="Proteomes" id="UP001567538">
    <property type="component" value="Unassembled WGS sequence"/>
</dbReference>
<dbReference type="EMBL" id="JBEAFC010000005">
    <property type="protein sequence ID" value="KAL1556554.1"/>
    <property type="molecule type" value="Genomic_DNA"/>
</dbReference>
<evidence type="ECO:0000256" key="1">
    <source>
        <dbReference type="SAM" id="MobiDB-lite"/>
    </source>
</evidence>
<reference evidence="2 3" key="1">
    <citation type="submission" date="2024-06" db="EMBL/GenBank/DDBJ databases">
        <title>A chromosome level genome sequence of Diviner's sage (Salvia divinorum).</title>
        <authorList>
            <person name="Ford S.A."/>
            <person name="Ro D.-K."/>
            <person name="Ness R.W."/>
            <person name="Phillips M.A."/>
        </authorList>
    </citation>
    <scope>NUCLEOTIDE SEQUENCE [LARGE SCALE GENOMIC DNA]</scope>
    <source>
        <strain evidence="2">SAF-2024a</strain>
        <tissue evidence="2">Leaf</tissue>
    </source>
</reference>
<proteinExistence type="predicted"/>
<feature type="compositionally biased region" description="Pro residues" evidence="1">
    <location>
        <begin position="155"/>
        <end position="166"/>
    </location>
</feature>
<sequence length="175" mass="18527">MFLHLLKRQNSSPEASIPLSLPTKVDTDDLLGLNADTQDAAAIEDNNALALALISSGTTLFDSDASQSKSFDPSGWELALVTTPSTNLSSVQERQLGGGLDLLTLDSLYDEGSYRASQQPVYGAPAPNPFEQQQPTHLMMSPQNPFGDTGFGAFPPAPAPTHPPTTNPFGSTDLL</sequence>
<feature type="compositionally biased region" description="Low complexity" evidence="1">
    <location>
        <begin position="145"/>
        <end position="154"/>
    </location>
</feature>
<keyword evidence="3" id="KW-1185">Reference proteome</keyword>
<comment type="caution">
    <text evidence="2">The sequence shown here is derived from an EMBL/GenBank/DDBJ whole genome shotgun (WGS) entry which is preliminary data.</text>
</comment>
<protein>
    <submittedName>
        <fullName evidence="2">Clathrin assembly protein</fullName>
    </submittedName>
</protein>
<accession>A0ABD1HN07</accession>
<name>A0ABD1HN07_SALDI</name>